<reference evidence="3" key="1">
    <citation type="submission" date="2023-02" db="EMBL/GenBank/DDBJ databases">
        <title>Kitasatospora phosalacinea NBRC 14362.</title>
        <authorList>
            <person name="Ichikawa N."/>
            <person name="Sato H."/>
            <person name="Tonouchi N."/>
        </authorList>
    </citation>
    <scope>NUCLEOTIDE SEQUENCE</scope>
    <source>
        <strain evidence="3">NBRC 14362</strain>
    </source>
</reference>
<name>A0A9W6PDD7_9ACTN</name>
<dbReference type="Pfam" id="PF13191">
    <property type="entry name" value="AAA_16"/>
    <property type="match status" value="1"/>
</dbReference>
<organism evidence="3 4">
    <name type="scientific">Kitasatospora phosalacinea</name>
    <dbReference type="NCBI Taxonomy" id="2065"/>
    <lineage>
        <taxon>Bacteria</taxon>
        <taxon>Bacillati</taxon>
        <taxon>Actinomycetota</taxon>
        <taxon>Actinomycetes</taxon>
        <taxon>Kitasatosporales</taxon>
        <taxon>Streptomycetaceae</taxon>
        <taxon>Kitasatospora</taxon>
    </lineage>
</organism>
<comment type="caution">
    <text evidence="3">The sequence shown here is derived from an EMBL/GenBank/DDBJ whole genome shotgun (WGS) entry which is preliminary data.</text>
</comment>
<dbReference type="Gene3D" id="3.40.50.300">
    <property type="entry name" value="P-loop containing nucleotide triphosphate hydrolases"/>
    <property type="match status" value="1"/>
</dbReference>
<evidence type="ECO:0000313" key="4">
    <source>
        <dbReference type="Proteomes" id="UP001165143"/>
    </source>
</evidence>
<dbReference type="SUPFAM" id="SSF52540">
    <property type="entry name" value="P-loop containing nucleoside triphosphate hydrolases"/>
    <property type="match status" value="1"/>
</dbReference>
<dbReference type="EMBL" id="BSRX01000004">
    <property type="protein sequence ID" value="GLW52913.1"/>
    <property type="molecule type" value="Genomic_DNA"/>
</dbReference>
<evidence type="ECO:0000313" key="3">
    <source>
        <dbReference type="EMBL" id="GLW52913.1"/>
    </source>
</evidence>
<dbReference type="Proteomes" id="UP001165143">
    <property type="component" value="Unassembled WGS sequence"/>
</dbReference>
<feature type="region of interest" description="Disordered" evidence="1">
    <location>
        <begin position="1339"/>
        <end position="1358"/>
    </location>
</feature>
<evidence type="ECO:0000259" key="2">
    <source>
        <dbReference type="Pfam" id="PF13191"/>
    </source>
</evidence>
<proteinExistence type="predicted"/>
<gene>
    <name evidence="3" type="ORF">Kpho01_09240</name>
</gene>
<protein>
    <recommendedName>
        <fullName evidence="2">Orc1-like AAA ATPase domain-containing protein</fullName>
    </recommendedName>
</protein>
<dbReference type="InterPro" id="IPR041664">
    <property type="entry name" value="AAA_16"/>
</dbReference>
<accession>A0A9W6PDD7</accession>
<dbReference type="InterPro" id="IPR027417">
    <property type="entry name" value="P-loop_NTPase"/>
</dbReference>
<sequence length="1730" mass="184875">MIVDTKLFDDDRFDDVTCEWRTGTRERLQIKHTDRDRELEAKSFTNDRRGLRLDLLVTAVDQDVRRHPDTSYRVVLRDTEPHDPTLAAVLKPMDASIDPGPAVPGLGSTRFRFDASALRAENPWQSMVADIDDDVLGRVCEVLVVDVGLPGCSLDIRDPGPAERVLLRRLADELGAGRPPNRHRTPEDVALALIEAAKAARGLDGRVTAPSLIPRLDLAVDFGAVREGHPVDPAVAVARLQVLTTLASAVEEAAEQGATVVVTGGPGSGKSWLCEQLADRLREEWIVARHHCWLGAADTHRDRRVLSDVVIGSLLRQLEAMAPASLAEIRPRYAATRETLAAAVCGIRRDIPDRPIALIVDGLDHISRVRGRNVGAAFHGSVDPAHLLIEELSHLELPPGAVLLLASQPGDHLAAADSHGVVAVTVPPLSRPETYDLARRFGVLAAVDSPAANSRVDDRARAAVDLIQSRSRGNALYATYLCRQALGPDPSLHEAAERRDTALDPLDRLRDVPESAHDLDEYYAYLLAGLTPEQRQAVSLLAVCDFAVTADELQEIFPLIAPTLTAALAAVAPIVAQQPGIGGLKIHHESFSRFARREAGSERWLTLVRTAAAEWLAKRGFFTDTRAFRHLPELLADLDRHDDLVALVGPDFLCRAIAGLQPPAAIAHTLAFIARRSAASGDWPVLVRCVELRRAFDTYENENLSGSLVAHADVLIALLGADVVAASLLYDGGPTVSARWGLQLCAAVDQAGAAAPWEAYLAAWEDSRSSDNVHYGADSDNDVFLAELRGQLRLPRRRDRGREQGAADEDISATAERVAVFLDQDDLPELPRVLDVLLDCLGPSSVLASVPLIERPATRAAVLLRLADVAASAGQGLPSPRTLAVAAWASFDAEDPRRFLRHGISITEIADDILGADIGGCLRAATEEALRYSTPGWSGAVRRWLTLLAVAQQCDPHAPHRLLPLLDGPGFFRAWLRFAVAVVGLGREVDEATLTPQDASAAVRVALDHLAQSAQPFTGKPRACDLWGIHADVHGVVHDAVALLIDADLEPALASLTRISDGTTTSLAGMGGSGPLVTTDLLAILSRAVDHTRATVVHQLMGQLRDEHESRRTLYPESADFELAMARVSLIAGDAAEARECWERAAHYMAAYGSHKDITIHELLGPLPNLVALDPTEARTRLAEAQPLTYLVAHHTDGRSTSSTPHDWWRLLADIDPYAAATLAAEVLLTEPGLPDALAEAAHHRLLDSQATTADPVILAALRVTAGSGERDLDRDTALLGRLAELPSDDQARVAGLLSILANAITATYDDQFLTYASEEAGSDSAGALRQAAHLLAGDGAPPLAARPGNDGRPRRDRRTLDTADLLDSLQRPMLPPGAAGAIAAVRDYGDKSHKADEAAPRWSIDALIDAVGWRLMEVAAESGADSAAQLLQRVADEPDLFSSGELLTGLADGLELRCGGEPGVPERLAAIALTLAFAKIRGGGGYLNFAGRDRLDLWQRAHALDAVAAADCLADQVAETVAGTRYGTIGVTQAVVAAFAAQPPRTSPPSADSVLVPNDHAFVCWDEAFSVIAHRLPGKIDLGAGVYQPPQKPTEQHDIDAALSRLSLATFATPERPDRRRGLLAASVLLTARPTAAQAAIARVLAADIGAGPLGWLLTVLHDGLPESELDTDLVGQVTALARSTMLSVRAEAARVLAAAGCPVPDPPATPAHPFLIHALAADGDEKRP</sequence>
<feature type="compositionally biased region" description="Low complexity" evidence="1">
    <location>
        <begin position="1339"/>
        <end position="1349"/>
    </location>
</feature>
<evidence type="ECO:0000256" key="1">
    <source>
        <dbReference type="SAM" id="MobiDB-lite"/>
    </source>
</evidence>
<feature type="domain" description="Orc1-like AAA ATPase" evidence="2">
    <location>
        <begin position="238"/>
        <end position="367"/>
    </location>
</feature>